<keyword evidence="3" id="KW-0966">Cell projection</keyword>
<dbReference type="InterPro" id="IPR021136">
    <property type="entry name" value="Flagellar_hook_control-like_C"/>
</dbReference>
<dbReference type="EMBL" id="UXAW01000033">
    <property type="protein sequence ID" value="VDC20359.1"/>
    <property type="molecule type" value="Genomic_DNA"/>
</dbReference>
<dbReference type="CDD" id="cd17470">
    <property type="entry name" value="T3SS_Flik_C"/>
    <property type="match status" value="1"/>
</dbReference>
<name>A0A3P5WXX6_9RHOB</name>
<gene>
    <name evidence="3" type="ORF">XINFAN_00450</name>
</gene>
<evidence type="ECO:0000256" key="1">
    <source>
        <dbReference type="SAM" id="MobiDB-lite"/>
    </source>
</evidence>
<proteinExistence type="predicted"/>
<dbReference type="Pfam" id="PF02120">
    <property type="entry name" value="Flg_hook"/>
    <property type="match status" value="1"/>
</dbReference>
<evidence type="ECO:0000313" key="4">
    <source>
        <dbReference type="Proteomes" id="UP000277498"/>
    </source>
</evidence>
<keyword evidence="3" id="KW-0969">Cilium</keyword>
<feature type="region of interest" description="Disordered" evidence="1">
    <location>
        <begin position="196"/>
        <end position="228"/>
    </location>
</feature>
<evidence type="ECO:0000259" key="2">
    <source>
        <dbReference type="Pfam" id="PF02120"/>
    </source>
</evidence>
<accession>A0A3P5WXX6</accession>
<protein>
    <submittedName>
        <fullName evidence="3">Flagellar hook-length control protein FliK</fullName>
    </submittedName>
</protein>
<reference evidence="3 4" key="1">
    <citation type="submission" date="2018-11" db="EMBL/GenBank/DDBJ databases">
        <authorList>
            <person name="Criscuolo A."/>
        </authorList>
    </citation>
    <scope>NUCLEOTIDE SEQUENCE [LARGE SCALE GENOMIC DNA]</scope>
    <source>
        <strain evidence="3">ACIP111625</strain>
    </source>
</reference>
<feature type="domain" description="Flagellar hook-length control protein-like C-terminal" evidence="2">
    <location>
        <begin position="131"/>
        <end position="198"/>
    </location>
</feature>
<keyword evidence="3" id="KW-0282">Flagellum</keyword>
<feature type="region of interest" description="Disordered" evidence="1">
    <location>
        <begin position="1"/>
        <end position="64"/>
    </location>
</feature>
<dbReference type="AlphaFoldDB" id="A0A3P5WXX6"/>
<dbReference type="Proteomes" id="UP000277498">
    <property type="component" value="Unassembled WGS sequence"/>
</dbReference>
<keyword evidence="4" id="KW-1185">Reference proteome</keyword>
<dbReference type="Gene3D" id="3.30.750.140">
    <property type="match status" value="1"/>
</dbReference>
<sequence>MAALPQPARDNNRAVTVVPSVGGTAGDSTTVGDGETLKGAEPGSQDLPPGRPVPEAAPERTRSPVLAPGDGFSSAQALAVPADEAVFTAAIPPPATAHPDPALPPIANRPLPATLPVQIAHAAVSAEGPVTELRLSPEELGSVRIELVTEGEKVSVTILAERPETLDLMRRHADRLAAELRTAGFSQLDLGFGQGGAGETGSRAEAGGRIFHGNTADSPGPVPVAAPRPMAGSNLYLRL</sequence>
<evidence type="ECO:0000313" key="3">
    <source>
        <dbReference type="EMBL" id="VDC20359.1"/>
    </source>
</evidence>
<organism evidence="3 4">
    <name type="scientific">Pseudogemmobacter humi</name>
    <dbReference type="NCBI Taxonomy" id="2483812"/>
    <lineage>
        <taxon>Bacteria</taxon>
        <taxon>Pseudomonadati</taxon>
        <taxon>Pseudomonadota</taxon>
        <taxon>Alphaproteobacteria</taxon>
        <taxon>Rhodobacterales</taxon>
        <taxon>Paracoccaceae</taxon>
        <taxon>Pseudogemmobacter</taxon>
    </lineage>
</organism>
<dbReference type="InterPro" id="IPR038610">
    <property type="entry name" value="FliK-like_C_sf"/>
</dbReference>